<name>A0A1Y5SJF9_9RHOB</name>
<dbReference type="Proteomes" id="UP000193623">
    <property type="component" value="Unassembled WGS sequence"/>
</dbReference>
<evidence type="ECO:0000313" key="2">
    <source>
        <dbReference type="Proteomes" id="UP000193623"/>
    </source>
</evidence>
<reference evidence="1 2" key="1">
    <citation type="submission" date="2017-03" db="EMBL/GenBank/DDBJ databases">
        <authorList>
            <person name="Afonso C.L."/>
            <person name="Miller P.J."/>
            <person name="Scott M.A."/>
            <person name="Spackman E."/>
            <person name="Goraichik I."/>
            <person name="Dimitrov K.M."/>
            <person name="Suarez D.L."/>
            <person name="Swayne D.E."/>
        </authorList>
    </citation>
    <scope>NUCLEOTIDE SEQUENCE [LARGE SCALE GENOMIC DNA]</scope>
    <source>
        <strain evidence="1 2">CECT 8397</strain>
    </source>
</reference>
<sequence>MTTTVTLIAVGDSAEGMGLRAVAEGMGYDVRLMRPTSPEAVRDALIAGAAHDVTILSAKGGPRGLYLGDGGAAVLDPSMMDGPWLITAKLFAGLTFPSDSVLISTASATRESGLAAAVFDTGGHLVGPLGAPDPRVIIPWVAACLLSADKGLPEAVTAANALVGADDRFSYG</sequence>
<dbReference type="AlphaFoldDB" id="A0A1Y5SJF9"/>
<evidence type="ECO:0000313" key="1">
    <source>
        <dbReference type="EMBL" id="SLN42280.1"/>
    </source>
</evidence>
<keyword evidence="2" id="KW-1185">Reference proteome</keyword>
<protein>
    <submittedName>
        <fullName evidence="1">Uncharacterized protein</fullName>
    </submittedName>
</protein>
<accession>A0A1Y5SJF9</accession>
<dbReference type="EMBL" id="FWFT01000003">
    <property type="protein sequence ID" value="SLN42280.1"/>
    <property type="molecule type" value="Genomic_DNA"/>
</dbReference>
<proteinExistence type="predicted"/>
<organism evidence="1 2">
    <name type="scientific">Pseudooctadecabacter jejudonensis</name>
    <dbReference type="NCBI Taxonomy" id="1391910"/>
    <lineage>
        <taxon>Bacteria</taxon>
        <taxon>Pseudomonadati</taxon>
        <taxon>Pseudomonadota</taxon>
        <taxon>Alphaproteobacteria</taxon>
        <taxon>Rhodobacterales</taxon>
        <taxon>Paracoccaceae</taxon>
        <taxon>Pseudooctadecabacter</taxon>
    </lineage>
</organism>
<dbReference type="RefSeq" id="WP_085864564.1">
    <property type="nucleotide sequence ID" value="NZ_FWFT01000003.1"/>
</dbReference>
<gene>
    <name evidence="1" type="ORF">PSJ8397_02146</name>
</gene>